<dbReference type="RefSeq" id="WP_209677981.1">
    <property type="nucleotide sequence ID" value="NZ_JAGIOI010000001.1"/>
</dbReference>
<evidence type="ECO:0000313" key="3">
    <source>
        <dbReference type="Proteomes" id="UP000711614"/>
    </source>
</evidence>
<feature type="transmembrane region" description="Helical" evidence="1">
    <location>
        <begin position="149"/>
        <end position="170"/>
    </location>
</feature>
<dbReference type="Proteomes" id="UP000711614">
    <property type="component" value="Unassembled WGS sequence"/>
</dbReference>
<name>A0ABS4YW94_9MICC</name>
<feature type="transmembrane region" description="Helical" evidence="1">
    <location>
        <begin position="85"/>
        <end position="109"/>
    </location>
</feature>
<keyword evidence="1" id="KW-0812">Transmembrane</keyword>
<protein>
    <recommendedName>
        <fullName evidence="4">DUF1700 domain-containing protein</fullName>
    </recommendedName>
</protein>
<reference evidence="2 3" key="1">
    <citation type="submission" date="2021-03" db="EMBL/GenBank/DDBJ databases">
        <title>Sequencing the genomes of 1000 actinobacteria strains.</title>
        <authorList>
            <person name="Klenk H.-P."/>
        </authorList>
    </citation>
    <scope>NUCLEOTIDE SEQUENCE [LARGE SCALE GENOMIC DNA]</scope>
    <source>
        <strain evidence="2 3">DSM 16005</strain>
    </source>
</reference>
<sequence>MTDAIAPAIRSRRSIADRLRIDAYMTRFEWHLEGGLPGGERKAVVKGLREELAADPRETGAALRDLGTPRTLAARYTDEGALRPLWSIGIVTAGAALLVYWILFLTYALGMLAVVDGASVGSATSQFLFIPVQAFSSPEGFGIGWTGGWAWLMVPAAIVLVAFLAGARIWRAFRR</sequence>
<comment type="caution">
    <text evidence="2">The sequence shown here is derived from an EMBL/GenBank/DDBJ whole genome shotgun (WGS) entry which is preliminary data.</text>
</comment>
<organism evidence="2 3">
    <name type="scientific">Arthrobacter stackebrandtii</name>
    <dbReference type="NCBI Taxonomy" id="272161"/>
    <lineage>
        <taxon>Bacteria</taxon>
        <taxon>Bacillati</taxon>
        <taxon>Actinomycetota</taxon>
        <taxon>Actinomycetes</taxon>
        <taxon>Micrococcales</taxon>
        <taxon>Micrococcaceae</taxon>
        <taxon>Arthrobacter</taxon>
    </lineage>
</organism>
<evidence type="ECO:0008006" key="4">
    <source>
        <dbReference type="Google" id="ProtNLM"/>
    </source>
</evidence>
<evidence type="ECO:0000313" key="2">
    <source>
        <dbReference type="EMBL" id="MBP2412228.1"/>
    </source>
</evidence>
<keyword evidence="3" id="KW-1185">Reference proteome</keyword>
<accession>A0ABS4YW94</accession>
<keyword evidence="1" id="KW-0472">Membrane</keyword>
<gene>
    <name evidence="2" type="ORF">JOF48_001027</name>
</gene>
<dbReference type="EMBL" id="JAGIOI010000001">
    <property type="protein sequence ID" value="MBP2412228.1"/>
    <property type="molecule type" value="Genomic_DNA"/>
</dbReference>
<keyword evidence="1" id="KW-1133">Transmembrane helix</keyword>
<proteinExistence type="predicted"/>
<evidence type="ECO:0000256" key="1">
    <source>
        <dbReference type="SAM" id="Phobius"/>
    </source>
</evidence>